<dbReference type="SUPFAM" id="SSF56112">
    <property type="entry name" value="Protein kinase-like (PK-like)"/>
    <property type="match status" value="1"/>
</dbReference>
<dbReference type="Gene3D" id="3.30.1010.10">
    <property type="entry name" value="Phosphatidylinositol 3-kinase Catalytic Subunit, Chain A, domain 4"/>
    <property type="match status" value="1"/>
</dbReference>
<dbReference type="Gene3D" id="1.25.40.70">
    <property type="entry name" value="Phosphatidylinositol 3-kinase, accessory domain (PIK)"/>
    <property type="match status" value="1"/>
</dbReference>
<dbReference type="PROSITE" id="PS00916">
    <property type="entry name" value="PI3_4_KINASE_2"/>
    <property type="match status" value="1"/>
</dbReference>
<proteinExistence type="inferred from homology"/>
<dbReference type="PANTHER" id="PTHR10048:SF15">
    <property type="entry name" value="PHOSPHATIDYLINOSITOL 4-KINASE ALPHA"/>
    <property type="match status" value="1"/>
</dbReference>
<name>A0A4W4FT13_ELEEL</name>
<dbReference type="GO" id="GO:0005737">
    <property type="term" value="C:cytoplasm"/>
    <property type="evidence" value="ECO:0007669"/>
    <property type="project" value="TreeGrafter"/>
</dbReference>
<dbReference type="InterPro" id="IPR011009">
    <property type="entry name" value="Kinase-like_dom_sf"/>
</dbReference>
<protein>
    <recommendedName>
        <fullName evidence="2">1-phosphatidylinositol 4-kinase</fullName>
        <ecNumber evidence="2">2.7.1.67</ecNumber>
    </recommendedName>
</protein>
<dbReference type="InterPro" id="IPR016024">
    <property type="entry name" value="ARM-type_fold"/>
</dbReference>
<evidence type="ECO:0000259" key="6">
    <source>
        <dbReference type="PROSITE" id="PS50290"/>
    </source>
</evidence>
<keyword evidence="4" id="KW-0418">Kinase</keyword>
<dbReference type="Pfam" id="PF19274">
    <property type="entry name" value="PI4K_N"/>
    <property type="match status" value="2"/>
</dbReference>
<dbReference type="GO" id="GO:0004430">
    <property type="term" value="F:1-phosphatidylinositol 4-kinase activity"/>
    <property type="evidence" value="ECO:0007669"/>
    <property type="project" value="UniProtKB-EC"/>
</dbReference>
<dbReference type="Pfam" id="PF00454">
    <property type="entry name" value="PI3_PI4_kinase"/>
    <property type="match status" value="1"/>
</dbReference>
<dbReference type="InterPro" id="IPR036940">
    <property type="entry name" value="PI3/4_kinase_cat_sf"/>
</dbReference>
<evidence type="ECO:0000313" key="8">
    <source>
        <dbReference type="Proteomes" id="UP000314983"/>
    </source>
</evidence>
<dbReference type="InterPro" id="IPR015433">
    <property type="entry name" value="PI3/4_kinase"/>
</dbReference>
<dbReference type="Gene3D" id="1.10.1070.11">
    <property type="entry name" value="Phosphatidylinositol 3-/4-kinase, catalytic domain"/>
    <property type="match status" value="1"/>
</dbReference>
<dbReference type="SUPFAM" id="SSF48371">
    <property type="entry name" value="ARM repeat"/>
    <property type="match status" value="2"/>
</dbReference>
<dbReference type="InterPro" id="IPR001263">
    <property type="entry name" value="PI3K_accessory_dom"/>
</dbReference>
<dbReference type="InterPro" id="IPR018936">
    <property type="entry name" value="PI3/4_kinase_CS"/>
</dbReference>
<dbReference type="GO" id="GO:0046854">
    <property type="term" value="P:phosphatidylinositol phosphate biosynthetic process"/>
    <property type="evidence" value="ECO:0007669"/>
    <property type="project" value="InterPro"/>
</dbReference>
<dbReference type="GO" id="GO:0005886">
    <property type="term" value="C:plasma membrane"/>
    <property type="evidence" value="ECO:0007669"/>
    <property type="project" value="TreeGrafter"/>
</dbReference>
<dbReference type="Pfam" id="PF00613">
    <property type="entry name" value="PI3Ka"/>
    <property type="match status" value="2"/>
</dbReference>
<dbReference type="CDD" id="cd05167">
    <property type="entry name" value="PI4Kc_III_alpha"/>
    <property type="match status" value="1"/>
</dbReference>
<reference evidence="7" key="3">
    <citation type="submission" date="2020-05" db="EMBL/GenBank/DDBJ databases">
        <title>Electrophorus electricus (electric eel) genome, fEleEle1, primary haplotype.</title>
        <authorList>
            <person name="Myers G."/>
            <person name="Meyer A."/>
            <person name="Fedrigo O."/>
            <person name="Formenti G."/>
            <person name="Rhie A."/>
            <person name="Tracey A."/>
            <person name="Sims Y."/>
            <person name="Jarvis E.D."/>
        </authorList>
    </citation>
    <scope>NUCLEOTIDE SEQUENCE [LARGE SCALE GENOMIC DNA]</scope>
</reference>
<evidence type="ECO:0000256" key="3">
    <source>
        <dbReference type="ARBA" id="ARBA00022679"/>
    </source>
</evidence>
<dbReference type="FunFam" id="3.30.1010.10:FF:000009">
    <property type="entry name" value="Phosphatidylinositol 4-kinase, catalytic, alpha"/>
    <property type="match status" value="1"/>
</dbReference>
<dbReference type="InterPro" id="IPR045495">
    <property type="entry name" value="PI4K_N"/>
</dbReference>
<reference evidence="8" key="1">
    <citation type="journal article" date="2014" name="Science">
        <title>Nonhuman genetics. Genomic basis for the convergent evolution of electric organs.</title>
        <authorList>
            <person name="Gallant J.R."/>
            <person name="Traeger L.L."/>
            <person name="Volkening J.D."/>
            <person name="Moffett H."/>
            <person name="Chen P.H."/>
            <person name="Novina C.D."/>
            <person name="Phillips G.N.Jr."/>
            <person name="Anand R."/>
            <person name="Wells G.B."/>
            <person name="Pinch M."/>
            <person name="Guth R."/>
            <person name="Unguez G.A."/>
            <person name="Albert J.S."/>
            <person name="Zakon H.H."/>
            <person name="Samanta M.P."/>
            <person name="Sussman M.R."/>
        </authorList>
    </citation>
    <scope>NUCLEOTIDE SEQUENCE [LARGE SCALE GENOMIC DNA]</scope>
</reference>
<dbReference type="GeneTree" id="ENSGT00550000074798"/>
<evidence type="ECO:0000313" key="7">
    <source>
        <dbReference type="Ensembl" id="ENSEEEP00000027143.2"/>
    </source>
</evidence>
<gene>
    <name evidence="7" type="primary">pi4kaa</name>
</gene>
<dbReference type="Ensembl" id="ENSEEET00000027455.2">
    <property type="protein sequence ID" value="ENSEEEP00000027143.2"/>
    <property type="gene ID" value="ENSEEEG00000013072.2"/>
</dbReference>
<keyword evidence="8" id="KW-1185">Reference proteome</keyword>
<dbReference type="GO" id="GO:0048015">
    <property type="term" value="P:phosphatidylinositol-mediated signaling"/>
    <property type="evidence" value="ECO:0007669"/>
    <property type="project" value="TreeGrafter"/>
</dbReference>
<dbReference type="PANTHER" id="PTHR10048">
    <property type="entry name" value="PHOSPHATIDYLINOSITOL KINASE"/>
    <property type="match status" value="1"/>
</dbReference>
<dbReference type="Proteomes" id="UP000314983">
    <property type="component" value="Chromosome 17"/>
</dbReference>
<dbReference type="SMART" id="SM00145">
    <property type="entry name" value="PI3Ka"/>
    <property type="match status" value="1"/>
</dbReference>
<dbReference type="FunFam" id="1.10.1070.11:FF:000005">
    <property type="entry name" value="Phosphatidylinositol 4-kinase, catalytic, alpha"/>
    <property type="match status" value="1"/>
</dbReference>
<accession>A0A4W4FT13</accession>
<feature type="region of interest" description="Disordered" evidence="5">
    <location>
        <begin position="199"/>
        <end position="218"/>
    </location>
</feature>
<keyword evidence="3" id="KW-0808">Transferase</keyword>
<dbReference type="PROSITE" id="PS00915">
    <property type="entry name" value="PI3_4_KINASE_1"/>
    <property type="match status" value="1"/>
</dbReference>
<reference evidence="7" key="4">
    <citation type="submission" date="2025-08" db="UniProtKB">
        <authorList>
            <consortium name="Ensembl"/>
        </authorList>
    </citation>
    <scope>IDENTIFICATION</scope>
</reference>
<dbReference type="InterPro" id="IPR042236">
    <property type="entry name" value="PI3K_accessory_sf"/>
</dbReference>
<evidence type="ECO:0000256" key="2">
    <source>
        <dbReference type="ARBA" id="ARBA00012169"/>
    </source>
</evidence>
<evidence type="ECO:0000256" key="5">
    <source>
        <dbReference type="SAM" id="MobiDB-lite"/>
    </source>
</evidence>
<sequence>MCPVDFRGVSQLDERRRDAVIALGIFLVESDLQHKDTIVPYLLGLLKGLPRVQWIEESSERKGRDTLPVAENFCFCLVTVLSDVAQRDESLRTQILEAVMDLMQVLLEICGNPEGQDKELLCRYAVPCLIGVARAFGRYSNTEEPLLSKLFPRAVLQSAGVAEDVESTRRRSFNDFRSILPSSLLTACQSDTLRQKASSVSSISQASPERTGLPGSPANPSAHYFEAGSYLPDGSTVDPVYYFSTVSSSFSISPLFTGSSAKGFDVPLDVLRRLLHMVRVPRARTSVTSPTNPGVTLFYKTFSDPLYVAIFKMLRDTLYNTKDLHTAFVKDVHDFVLEEFSNSQSELQRVLHDAEGLSSQLSPLKLRCQANAACVDLMVWAVTEEQGAENLCTRLSEKLQSKTSSKVIIAHMPLLICCLQGLGRLCERFPVVAHSVTMSLRDFLVVPSPVLVKLYKYHSQYATGTGEIKIHVTNEHSQSTFSAHSSKKSQPSMYEQLRDISIDNICRCLKAGLTMDSVIVEAFLASLSNRLYISQENDKDAHLIPDHTIRALGHIAVALRDTPRVMEPILQILQQKFCQPPSQLDVLIIDQLGCMVITGNQYIYQEVWNLFQQISVKASSMVYSTKDYKDHGYRHCSLAVINALANIAANLQAEHMVDELLVNLLELFVQLGLEGKRASERASEKGPALKASSSAGNLGVLIPVIAVLTRRLPPIKEAKPRLQKLFRDFWLYSVVMGFAVEGSGLWPEEWYEGVCEIATKSPLLTFPSGEPLRSELQYNSALKNDTVTPAELNDLRSTIINLLDPPPEVAALINKLDFAMSTYLLSVYRLEYMRMLRSLDSDRFQVMFRYFEDRAIQKDKSGMMQCVIAVSDKVFDVFLQMMADKPKTKAHEEELERHAQFLLVNFNHVHKRIRRVADKYLSGLAETFPHLLWSGRVLKTMLDILQTLSLSLSADIHKDQPYYDIPDTPHRLCRALWRDPEGGHEVGGCGTLVLTCPSLPQEYLNKHQNWVSGLSQHTGLAMATESILHFAGYNRQSTALGTTLLTERPACVKKDYSNFMASLNLRNRYAGEVAGMIQFSEATQSTSDLNKLMVQQLSAALDGGQPEAFTEAMFKLAALLISSKDCDPQLLHHLCWSPLKMFTENGMETAIACWEWLLAARTGVEVPFMREMASAWQMTVELKMGLFSDAQLEADPLAASEESQPLPCPPDVTPHYIWIEFLVQRFEIAKYSSVDQVEIFGSLLQRSLSLTVGGSKSSLNRHVAAIGPRFRLLTLGLSLLHSDVVTNATIRNVLREKIYSTAFDYFSVASKFPTQGDKCLREDISVMIKFYASILSDKKYLAASQLVPAGENTTDVSMATRQQSTQGWINTYPLSSGMSTTSKKSGMSKKSNRGTQLHKYYMKRRTLLLALLASEIERLATWYNPLSAQELGIFTEQSVETSISNWRSKYINLSEKQWKDNVNLAWSISPYLALQLPARFKNTDAIVAEVTRLVRLDPGSVSDVPDAVKFLVTWHTIDADSPELSHILCWAPADPPTGLSYFSSMYPPHPLTAQYAVKVLRSFPPMGYVREYILWAAQKSQLLAHQFIWNMKTNIYVDEEGHQKDPDIGDLLEQMMEEIIGSLSGPAKDFYQREFDFFNKITNVSAIIKPVPKGEERKRACLKALSEIKVQPGCYLPSNPEAIVLDIDYKSGTPMQSAAKAPYLAKFKVKRCGVSELEKEGMRRSSDSSENGDSSSESAREVCWQAAIFKVGDDCRQDMLALQIIGLFKNIFQLVGLDLFVFPYRVVATAPGCGVIECIPDCKSRDQLGRQTDFGMYDYFRNRYGDESTLAFQKARYNFIRSMAAYSLLLFLLQIKDRHNGNIMLDSKGHLIHIDFGFMFESSPGGNLGWEPDIKLTDEMVMIMGGKMEATPFKWFMEMCVRGYLAVRPYMDAVVSLVTLMLDTGLPCFRGQTIKLLKQRFNPNMSEKEAAAFIIKVIERCFLSSRCVCSVLPGFLVLRFGPQTQRNIAFSSLSLLFFLRCFLI</sequence>
<dbReference type="EC" id="2.7.1.67" evidence="2"/>
<dbReference type="InterPro" id="IPR000403">
    <property type="entry name" value="PI3/4_kinase_cat_dom"/>
</dbReference>
<dbReference type="SMART" id="SM00146">
    <property type="entry name" value="PI3Kc"/>
    <property type="match status" value="1"/>
</dbReference>
<reference evidence="7" key="5">
    <citation type="submission" date="2025-09" db="UniProtKB">
        <authorList>
            <consortium name="Ensembl"/>
        </authorList>
    </citation>
    <scope>IDENTIFICATION</scope>
</reference>
<evidence type="ECO:0000256" key="1">
    <source>
        <dbReference type="ARBA" id="ARBA00006209"/>
    </source>
</evidence>
<feature type="domain" description="PI3K/PI4K catalytic" evidence="6">
    <location>
        <begin position="1716"/>
        <end position="1986"/>
    </location>
</feature>
<organism evidence="7 8">
    <name type="scientific">Electrophorus electricus</name>
    <name type="common">Electric eel</name>
    <name type="synonym">Gymnotus electricus</name>
    <dbReference type="NCBI Taxonomy" id="8005"/>
    <lineage>
        <taxon>Eukaryota</taxon>
        <taxon>Metazoa</taxon>
        <taxon>Chordata</taxon>
        <taxon>Craniata</taxon>
        <taxon>Vertebrata</taxon>
        <taxon>Euteleostomi</taxon>
        <taxon>Actinopterygii</taxon>
        <taxon>Neopterygii</taxon>
        <taxon>Teleostei</taxon>
        <taxon>Ostariophysi</taxon>
        <taxon>Gymnotiformes</taxon>
        <taxon>Gymnotoidei</taxon>
        <taxon>Gymnotidae</taxon>
        <taxon>Electrophorus</taxon>
    </lineage>
</organism>
<dbReference type="PROSITE" id="PS50290">
    <property type="entry name" value="PI3_4_KINASE_3"/>
    <property type="match status" value="1"/>
</dbReference>
<comment type="similarity">
    <text evidence="1">Belongs to the PI3/PI4-kinase family. Type III PI4K subfamily.</text>
</comment>
<evidence type="ECO:0000256" key="4">
    <source>
        <dbReference type="ARBA" id="ARBA00022777"/>
    </source>
</evidence>
<reference evidence="8" key="2">
    <citation type="journal article" date="2017" name="Sci. Adv.">
        <title>A tail of two voltages: Proteomic comparison of the three electric organs of the electric eel.</title>
        <authorList>
            <person name="Traeger L.L."/>
            <person name="Sabat G."/>
            <person name="Barrett-Wilt G.A."/>
            <person name="Wells G.B."/>
            <person name="Sussman M.R."/>
        </authorList>
    </citation>
    <scope>NUCLEOTIDE SEQUENCE [LARGE SCALE GENOMIC DNA]</scope>
</reference>